<proteinExistence type="predicted"/>
<evidence type="ECO:0000313" key="2">
    <source>
        <dbReference type="EMBL" id="PVZ94144.1"/>
    </source>
</evidence>
<gene>
    <name evidence="2" type="ORF">DDQ50_10370</name>
</gene>
<evidence type="ECO:0000313" key="3">
    <source>
        <dbReference type="Proteomes" id="UP000244893"/>
    </source>
</evidence>
<reference evidence="2 3" key="1">
    <citation type="submission" date="2018-05" db="EMBL/GenBank/DDBJ databases">
        <title>Amnibacterium sp. M8JJ-5, whole genome shotgun sequence.</title>
        <authorList>
            <person name="Tuo L."/>
        </authorList>
    </citation>
    <scope>NUCLEOTIDE SEQUENCE [LARGE SCALE GENOMIC DNA]</scope>
    <source>
        <strain evidence="2 3">M8JJ-5</strain>
    </source>
</reference>
<accession>A0A2V1HVH4</accession>
<comment type="caution">
    <text evidence="2">The sequence shown here is derived from an EMBL/GenBank/DDBJ whole genome shotgun (WGS) entry which is preliminary data.</text>
</comment>
<protein>
    <submittedName>
        <fullName evidence="2">Uncharacterized protein</fullName>
    </submittedName>
</protein>
<dbReference type="AlphaFoldDB" id="A0A2V1HVH4"/>
<keyword evidence="3" id="KW-1185">Reference proteome</keyword>
<organism evidence="2 3">
    <name type="scientific">Amnibacterium flavum</name>
    <dbReference type="NCBI Taxonomy" id="2173173"/>
    <lineage>
        <taxon>Bacteria</taxon>
        <taxon>Bacillati</taxon>
        <taxon>Actinomycetota</taxon>
        <taxon>Actinomycetes</taxon>
        <taxon>Micrococcales</taxon>
        <taxon>Microbacteriaceae</taxon>
        <taxon>Amnibacterium</taxon>
    </lineage>
</organism>
<feature type="region of interest" description="Disordered" evidence="1">
    <location>
        <begin position="1"/>
        <end position="77"/>
    </location>
</feature>
<evidence type="ECO:0000256" key="1">
    <source>
        <dbReference type="SAM" id="MobiDB-lite"/>
    </source>
</evidence>
<dbReference type="Proteomes" id="UP000244893">
    <property type="component" value="Unassembled WGS sequence"/>
</dbReference>
<name>A0A2V1HVH4_9MICO</name>
<feature type="compositionally biased region" description="Acidic residues" evidence="1">
    <location>
        <begin position="68"/>
        <end position="77"/>
    </location>
</feature>
<dbReference type="EMBL" id="QEOP01000002">
    <property type="protein sequence ID" value="PVZ94144.1"/>
    <property type="molecule type" value="Genomic_DNA"/>
</dbReference>
<sequence length="77" mass="8337">MSEPFLPVDRQRPVETEGDVENPELPDVLPGGPEYDGPDAPTLDEEIANEPHAPAFRTPEAGERLSEDELLADLGDA</sequence>